<accession>A0A926Z5C0</accession>
<evidence type="ECO:0000256" key="1">
    <source>
        <dbReference type="ARBA" id="ARBA00004127"/>
    </source>
</evidence>
<comment type="similarity">
    <text evidence="3 10">Belongs to the glycosyltransferase 39 family.</text>
</comment>
<reference evidence="13 14" key="1">
    <citation type="journal article" date="2015" name="ISME J.">
        <title>Draft Genome Sequence of Streptomyces incarnatus NRRL8089, which Produces the Nucleoside Antibiotic Sinefungin.</title>
        <authorList>
            <person name="Oshima K."/>
            <person name="Hattori M."/>
            <person name="Shimizu H."/>
            <person name="Fukuda K."/>
            <person name="Nemoto M."/>
            <person name="Inagaki K."/>
            <person name="Tamura T."/>
        </authorList>
    </citation>
    <scope>NUCLEOTIDE SEQUENCE [LARGE SCALE GENOMIC DNA]</scope>
    <source>
        <strain evidence="13 14">FACHB-1277</strain>
    </source>
</reference>
<dbReference type="InterPro" id="IPR027005">
    <property type="entry name" value="PMT-like"/>
</dbReference>
<evidence type="ECO:0000313" key="13">
    <source>
        <dbReference type="EMBL" id="MBD2149452.1"/>
    </source>
</evidence>
<keyword evidence="14" id="KW-1185">Reference proteome</keyword>
<evidence type="ECO:0000256" key="8">
    <source>
        <dbReference type="ARBA" id="ARBA00023136"/>
    </source>
</evidence>
<dbReference type="Proteomes" id="UP000631421">
    <property type="component" value="Unassembled WGS sequence"/>
</dbReference>
<dbReference type="Pfam" id="PF02366">
    <property type="entry name" value="PMT"/>
    <property type="match status" value="1"/>
</dbReference>
<keyword evidence="10" id="KW-1003">Cell membrane</keyword>
<gene>
    <name evidence="13" type="ORF">H6F44_04825</name>
</gene>
<dbReference type="GO" id="GO:0004169">
    <property type="term" value="F:dolichyl-phosphate-mannose-protein mannosyltransferase activity"/>
    <property type="evidence" value="ECO:0007669"/>
    <property type="project" value="UniProtKB-UniRule"/>
</dbReference>
<comment type="caution">
    <text evidence="13">The sequence shown here is derived from an EMBL/GenBank/DDBJ whole genome shotgun (WGS) entry which is preliminary data.</text>
</comment>
<feature type="transmembrane region" description="Helical" evidence="10">
    <location>
        <begin position="156"/>
        <end position="176"/>
    </location>
</feature>
<proteinExistence type="inferred from homology"/>
<feature type="transmembrane region" description="Helical" evidence="10">
    <location>
        <begin position="415"/>
        <end position="435"/>
    </location>
</feature>
<name>A0A926Z5C0_9CYAN</name>
<keyword evidence="8 10" id="KW-0472">Membrane</keyword>
<feature type="transmembrane region" description="Helical" evidence="10">
    <location>
        <begin position="134"/>
        <end position="150"/>
    </location>
</feature>
<feature type="transmembrane region" description="Helical" evidence="10">
    <location>
        <begin position="104"/>
        <end position="122"/>
    </location>
</feature>
<evidence type="ECO:0000256" key="6">
    <source>
        <dbReference type="ARBA" id="ARBA00022692"/>
    </source>
</evidence>
<keyword evidence="6 10" id="KW-0812">Transmembrane</keyword>
<evidence type="ECO:0000256" key="2">
    <source>
        <dbReference type="ARBA" id="ARBA00004922"/>
    </source>
</evidence>
<dbReference type="InterPro" id="IPR003342">
    <property type="entry name" value="ArnT-like_N"/>
</dbReference>
<evidence type="ECO:0000256" key="9">
    <source>
        <dbReference type="ARBA" id="ARBA00093617"/>
    </source>
</evidence>
<evidence type="ECO:0000256" key="10">
    <source>
        <dbReference type="RuleBase" id="RU367007"/>
    </source>
</evidence>
<evidence type="ECO:0000256" key="7">
    <source>
        <dbReference type="ARBA" id="ARBA00022989"/>
    </source>
</evidence>
<dbReference type="RefSeq" id="WP_190349826.1">
    <property type="nucleotide sequence ID" value="NZ_JACJPY010000009.1"/>
</dbReference>
<evidence type="ECO:0000259" key="11">
    <source>
        <dbReference type="Pfam" id="PF02366"/>
    </source>
</evidence>
<dbReference type="GO" id="GO:0012505">
    <property type="term" value="C:endomembrane system"/>
    <property type="evidence" value="ECO:0007669"/>
    <property type="project" value="UniProtKB-SubCell"/>
</dbReference>
<feature type="domain" description="ArnT-like N-terminal" evidence="11">
    <location>
        <begin position="42"/>
        <end position="251"/>
    </location>
</feature>
<feature type="transmembrane region" description="Helical" evidence="10">
    <location>
        <begin position="222"/>
        <end position="244"/>
    </location>
</feature>
<comment type="subcellular location">
    <subcellularLocation>
        <location evidence="10">Cell membrane</location>
    </subcellularLocation>
    <subcellularLocation>
        <location evidence="1">Endomembrane system</location>
        <topology evidence="1">Multi-pass membrane protein</topology>
    </subcellularLocation>
</comment>
<dbReference type="InterPro" id="IPR032421">
    <property type="entry name" value="PMT_4TMC"/>
</dbReference>
<dbReference type="PANTHER" id="PTHR10050:SF46">
    <property type="entry name" value="PROTEIN O-MANNOSYL-TRANSFERASE 2"/>
    <property type="match status" value="1"/>
</dbReference>
<dbReference type="AlphaFoldDB" id="A0A926Z5C0"/>
<dbReference type="EMBL" id="JACJPY010000009">
    <property type="protein sequence ID" value="MBD2149452.1"/>
    <property type="molecule type" value="Genomic_DNA"/>
</dbReference>
<feature type="transmembrane region" description="Helical" evidence="10">
    <location>
        <begin position="321"/>
        <end position="341"/>
    </location>
</feature>
<evidence type="ECO:0000313" key="14">
    <source>
        <dbReference type="Proteomes" id="UP000631421"/>
    </source>
</evidence>
<comment type="pathway">
    <text evidence="2 10">Protein modification; protein glycosylation.</text>
</comment>
<keyword evidence="4 10" id="KW-0328">Glycosyltransferase</keyword>
<evidence type="ECO:0000256" key="5">
    <source>
        <dbReference type="ARBA" id="ARBA00022679"/>
    </source>
</evidence>
<evidence type="ECO:0000256" key="4">
    <source>
        <dbReference type="ARBA" id="ARBA00022676"/>
    </source>
</evidence>
<evidence type="ECO:0000256" key="3">
    <source>
        <dbReference type="ARBA" id="ARBA00007222"/>
    </source>
</evidence>
<feature type="transmembrane region" description="Helical" evidence="10">
    <location>
        <begin position="447"/>
        <end position="468"/>
    </location>
</feature>
<keyword evidence="5 10" id="KW-0808">Transferase</keyword>
<comment type="function">
    <text evidence="10">Protein O-mannosyltransferase that catalyzes the transfer of a single mannose residue from a polyprenol phospho-mannosyl lipidic donor to the hydroxyl group of selected serine and threonine residues in acceptor proteins.</text>
</comment>
<dbReference type="PANTHER" id="PTHR10050">
    <property type="entry name" value="DOLICHYL-PHOSPHATE-MANNOSE--PROTEIN MANNOSYLTRANSFERASE"/>
    <property type="match status" value="1"/>
</dbReference>
<evidence type="ECO:0000259" key="12">
    <source>
        <dbReference type="Pfam" id="PF16192"/>
    </source>
</evidence>
<keyword evidence="7 10" id="KW-1133">Transmembrane helix</keyword>
<protein>
    <recommendedName>
        <fullName evidence="9 10">Polyprenol-phosphate-mannose--protein mannosyltransferase</fullName>
        <ecNumber evidence="10">2.4.1.-</ecNumber>
    </recommendedName>
</protein>
<organism evidence="13 14">
    <name type="scientific">Pseudanabaena cinerea FACHB-1277</name>
    <dbReference type="NCBI Taxonomy" id="2949581"/>
    <lineage>
        <taxon>Bacteria</taxon>
        <taxon>Bacillati</taxon>
        <taxon>Cyanobacteriota</taxon>
        <taxon>Cyanophyceae</taxon>
        <taxon>Pseudanabaenales</taxon>
        <taxon>Pseudanabaenaceae</taxon>
        <taxon>Pseudanabaena</taxon>
        <taxon>Pseudanabaena cinerea</taxon>
    </lineage>
</organism>
<feature type="transmembrane region" description="Helical" evidence="10">
    <location>
        <begin position="389"/>
        <end position="409"/>
    </location>
</feature>
<dbReference type="GO" id="GO:0005886">
    <property type="term" value="C:plasma membrane"/>
    <property type="evidence" value="ECO:0007669"/>
    <property type="project" value="UniProtKB-SubCell"/>
</dbReference>
<feature type="transmembrane region" description="Helical" evidence="10">
    <location>
        <begin position="183"/>
        <end position="216"/>
    </location>
</feature>
<dbReference type="Pfam" id="PF16192">
    <property type="entry name" value="PMT_4TMC"/>
    <property type="match status" value="1"/>
</dbReference>
<feature type="domain" description="Protein O-mannosyl-transferase C-terminal four TM" evidence="12">
    <location>
        <begin position="256"/>
        <end position="486"/>
    </location>
</feature>
<feature type="transmembrane region" description="Helical" evidence="10">
    <location>
        <begin position="28"/>
        <end position="48"/>
    </location>
</feature>
<dbReference type="EC" id="2.4.1.-" evidence="10"/>
<sequence length="487" mass="55789">MSNWSDRLTITALARLYGRLYGRLSDRLIWLANQPVYGVLAIALVAFATRFWNLGGTADIVFDEVYYPKFAQNYLLGQPLFDAHPPLAKYIIALGIKMFGYAPWGYRCMTALAGALLPLITYELIWQLSDRRSWAWLTGWFVAMDGLLLVESRFGLINIYILFFGMLSQLCMVLALRRSRQRWFWAIATGIMLGAAVSVKWTGLAYIAGLIAIAAYAWSRYGQYLSIPQIVFGLVILPFNFYILQWLPHLQINPERDLAELHRQIFGFHQNLGLGKTEPIHPYCSPWWSWILLIRPIAYFFEKRPNDMVEFVHGMGNPFLYWLSAIALLICLGLLIGKLIISRLGFLPQLLANLGVNTINHSKFSINLPCHIQPSAVLLAEIYSQWRSLFWFILYVIVSFAAHWLPWGLSRRCIFLYHYMPASVFAFAALALIISQLWQSSMANMQAIGSGLFILVAIGFIFWLPLYIGLPISSSYLPVLMWLRSWI</sequence>